<dbReference type="OrthoDB" id="8194903at2759"/>
<organism evidence="1 2">
    <name type="scientific">Frankliniella occidentalis</name>
    <name type="common">Western flower thrips</name>
    <name type="synonym">Euthrips occidentalis</name>
    <dbReference type="NCBI Taxonomy" id="133901"/>
    <lineage>
        <taxon>Eukaryota</taxon>
        <taxon>Metazoa</taxon>
        <taxon>Ecdysozoa</taxon>
        <taxon>Arthropoda</taxon>
        <taxon>Hexapoda</taxon>
        <taxon>Insecta</taxon>
        <taxon>Pterygota</taxon>
        <taxon>Neoptera</taxon>
        <taxon>Paraneoptera</taxon>
        <taxon>Thysanoptera</taxon>
        <taxon>Terebrantia</taxon>
        <taxon>Thripoidea</taxon>
        <taxon>Thripidae</taxon>
        <taxon>Frankliniella</taxon>
    </lineage>
</organism>
<evidence type="ECO:0000313" key="1">
    <source>
        <dbReference type="Proteomes" id="UP000504606"/>
    </source>
</evidence>
<dbReference type="PANTHER" id="PTHR46579:SF1">
    <property type="entry name" value="F5_8 TYPE C DOMAIN-CONTAINING PROTEIN"/>
    <property type="match status" value="1"/>
</dbReference>
<dbReference type="KEGG" id="foc:113207233"/>
<accession>A0A9C6X7X0</accession>
<evidence type="ECO:0000313" key="2">
    <source>
        <dbReference type="RefSeq" id="XP_052130732.1"/>
    </source>
</evidence>
<dbReference type="PANTHER" id="PTHR46579">
    <property type="entry name" value="F5/8 TYPE C DOMAIN-CONTAINING PROTEIN-RELATED"/>
    <property type="match status" value="1"/>
</dbReference>
<dbReference type="Proteomes" id="UP000504606">
    <property type="component" value="Unplaced"/>
</dbReference>
<protein>
    <submittedName>
        <fullName evidence="2">Uncharacterized protein LOC113207233</fullName>
    </submittedName>
</protein>
<gene>
    <name evidence="2" type="primary">LOC113207233</name>
</gene>
<dbReference type="GeneID" id="113207233"/>
<proteinExistence type="predicted"/>
<dbReference type="AlphaFoldDB" id="A0A9C6X7X0"/>
<reference evidence="2" key="1">
    <citation type="submission" date="2025-08" db="UniProtKB">
        <authorList>
            <consortium name="RefSeq"/>
        </authorList>
    </citation>
    <scope>IDENTIFICATION</scope>
    <source>
        <tissue evidence="2">Whole organism</tissue>
    </source>
</reference>
<keyword evidence="1" id="KW-1185">Reference proteome</keyword>
<name>A0A9C6X7X0_FRAOC</name>
<dbReference type="RefSeq" id="XP_052130732.1">
    <property type="nucleotide sequence ID" value="XM_052274772.1"/>
</dbReference>
<sequence length="425" mass="48206">MSRSQEESGARLPPLCNHTECTADDVMLMCLTLGYRHNLTWVAVEGIMKMFNFVYGTKKINATKISLMKRLFDGTDNTKVAFHYYCQTCCKYASKVDSGCQQDLVCCGNKLDDTNKATYFATISFKDQLRNLFETNEQLAESALTYRFSRVKQNKDNLDDGADYKAHAKPGKILSFAHNFSYSFFTDGVGKSKKSFWPIYVTINELPPGDRKNNILIVGLYYGNGAPNLKTFLKPFVDEANKLSSSGFDWVHKGQVVNSKVIPLLCICDSDARYKLLNHQSHKAFYGCTYCYQKQTHTAKGLKYTLTTKKIVERTKESLHLDLLLASSNRNKGKKHRHGRGVLGVSSVAYLNFFNQSRGMPVDYMHNLLLGAMNTYFENLFMEKCKKFWVDKDATPEDLQKAIDERLLIIKPPTCIKPSPASSIL</sequence>